<gene>
    <name evidence="2" type="ORF">MU848_12820</name>
</gene>
<dbReference type="GO" id="GO:0051213">
    <property type="term" value="F:dioxygenase activity"/>
    <property type="evidence" value="ECO:0007669"/>
    <property type="project" value="UniProtKB-KW"/>
</dbReference>
<organism evidence="2 3">
    <name type="scientific">Sphingobium agri</name>
    <dbReference type="NCBI Taxonomy" id="2933566"/>
    <lineage>
        <taxon>Bacteria</taxon>
        <taxon>Pseudomonadati</taxon>
        <taxon>Pseudomonadota</taxon>
        <taxon>Alphaproteobacteria</taxon>
        <taxon>Sphingomonadales</taxon>
        <taxon>Sphingomonadaceae</taxon>
        <taxon>Sphingobium</taxon>
    </lineage>
</organism>
<keyword evidence="2" id="KW-0223">Dioxygenase</keyword>
<dbReference type="PANTHER" id="PTHR20883">
    <property type="entry name" value="PHYTANOYL-COA DIOXYGENASE DOMAIN CONTAINING 1"/>
    <property type="match status" value="1"/>
</dbReference>
<evidence type="ECO:0000313" key="2">
    <source>
        <dbReference type="EMBL" id="MCK0532465.1"/>
    </source>
</evidence>
<keyword evidence="2" id="KW-0560">Oxidoreductase</keyword>
<dbReference type="PANTHER" id="PTHR20883:SF48">
    <property type="entry name" value="ECTOINE DIOXYGENASE"/>
    <property type="match status" value="1"/>
</dbReference>
<keyword evidence="3" id="KW-1185">Reference proteome</keyword>
<dbReference type="Pfam" id="PF05721">
    <property type="entry name" value="PhyH"/>
    <property type="match status" value="1"/>
</dbReference>
<reference evidence="2 3" key="1">
    <citation type="submission" date="2022-04" db="EMBL/GenBank/DDBJ databases">
        <authorList>
            <person name="Huq M.A."/>
        </authorList>
    </citation>
    <scope>NUCLEOTIDE SEQUENCE [LARGE SCALE GENOMIC DNA]</scope>
    <source>
        <strain evidence="2 3">MAH-33</strain>
    </source>
</reference>
<dbReference type="SUPFAM" id="SSF51197">
    <property type="entry name" value="Clavaminate synthase-like"/>
    <property type="match status" value="1"/>
</dbReference>
<accession>A0ABT0DZB5</accession>
<evidence type="ECO:0000256" key="1">
    <source>
        <dbReference type="ARBA" id="ARBA00001954"/>
    </source>
</evidence>
<dbReference type="RefSeq" id="WP_201516457.1">
    <property type="nucleotide sequence ID" value="NZ_JALKHS010000010.1"/>
</dbReference>
<dbReference type="Proteomes" id="UP001203512">
    <property type="component" value="Unassembled WGS sequence"/>
</dbReference>
<evidence type="ECO:0000313" key="3">
    <source>
        <dbReference type="Proteomes" id="UP001203512"/>
    </source>
</evidence>
<comment type="caution">
    <text evidence="2">The sequence shown here is derived from an EMBL/GenBank/DDBJ whole genome shotgun (WGS) entry which is preliminary data.</text>
</comment>
<proteinExistence type="predicted"/>
<comment type="cofactor">
    <cofactor evidence="1">
        <name>Fe(2+)</name>
        <dbReference type="ChEBI" id="CHEBI:29033"/>
    </cofactor>
</comment>
<name>A0ABT0DZB5_9SPHN</name>
<protein>
    <submittedName>
        <fullName evidence="2">Phytanoyl-CoA dioxygenase family protein</fullName>
    </submittedName>
</protein>
<dbReference type="Gene3D" id="2.60.120.620">
    <property type="entry name" value="q2cbj1_9rhob like domain"/>
    <property type="match status" value="1"/>
</dbReference>
<dbReference type="EMBL" id="JALKHS010000010">
    <property type="protein sequence ID" value="MCK0532465.1"/>
    <property type="molecule type" value="Genomic_DNA"/>
</dbReference>
<dbReference type="InterPro" id="IPR008775">
    <property type="entry name" value="Phytyl_CoA_dOase-like"/>
</dbReference>
<sequence>MATGNAKRQVTHNMGAMDTRPVKHLEFDGPLPQPTKDMDQIRADLDRAGYAIAAEVVSRDKAREMRDFLAAEIAREEAIDEERVRRFYTDNDDLNRRMSGCHLMNRERFFRDILEHEMPLQLTRELLGPQTLDESYLVHSYGANVTRPGSAQQGIHRDRSGAMPLSAGAAQTRFIWCLDDFVEANGATRMVPGSHRDTEPQSWAVQYESVPAEAPAGSVLIYTDLLLHGTGANTSTDLERAGVIVGYCPPWWKPMINFPMTIDPEVMKGSSKVLRQILGYSSVSVGFDEPWTYAPDAVKDLIVPPEMEW</sequence>